<feature type="transmembrane region" description="Helical" evidence="2">
    <location>
        <begin position="226"/>
        <end position="243"/>
    </location>
</feature>
<evidence type="ECO:0000256" key="1">
    <source>
        <dbReference type="SAM" id="MobiDB-lite"/>
    </source>
</evidence>
<feature type="domain" description="GPR180/TMEM145 transmembrane" evidence="3">
    <location>
        <begin position="202"/>
        <end position="302"/>
    </location>
</feature>
<evidence type="ECO:0000313" key="4">
    <source>
        <dbReference type="EMBL" id="MDE47569.1"/>
    </source>
</evidence>
<sequence length="368" mass="42217">MMNIQNYLLCILYLILIVIHSITLCHKEFHRGLISVFTFALFAETVSTVLEALHQLVLNHGRELQELTQFDPKSFTNLHYIAQLIHITSINFFILFLLIVAKGWPITRRDMPFKYAFALFWSLCLSADLITFYWTTITAIASNFTVSNFNNNNNNSSTTNFSMTTSTSTMEDSISTLSTTTIATTLILDSHPTTTSNPLANLSSTIMENLPKDQEQFNTTPKRLSLVLRVVIMLFFLMELRTTMNLEQEKRKLQFYLHFGALTMVWFVHTVIVYIISLRVDSNWQSKLISGFSSAANFLGFAVTTRLLWPKNSNSDLFKKRKEVAPGSASDEVFELDNFSTIDREEDGHTDEDYEGLQMRDLDRKSRT</sequence>
<feature type="compositionally biased region" description="Basic and acidic residues" evidence="1">
    <location>
        <begin position="358"/>
        <end position="368"/>
    </location>
</feature>
<keyword evidence="2" id="KW-0472">Membrane</keyword>
<dbReference type="GO" id="GO:0007186">
    <property type="term" value="P:G protein-coupled receptor signaling pathway"/>
    <property type="evidence" value="ECO:0007669"/>
    <property type="project" value="InterPro"/>
</dbReference>
<keyword evidence="2" id="KW-0812">Transmembrane</keyword>
<reference evidence="4" key="1">
    <citation type="submission" date="2018-10" db="EMBL/GenBank/DDBJ databases">
        <title>Transcriptome assembly of Aceria tosichella (Wheat curl mite) Type 2.</title>
        <authorList>
            <person name="Scully E.D."/>
            <person name="Geib S.M."/>
            <person name="Palmer N.A."/>
            <person name="Gupta A.K."/>
            <person name="Sarath G."/>
            <person name="Tatineni S."/>
        </authorList>
    </citation>
    <scope>NUCLEOTIDE SEQUENCE</scope>
    <source>
        <strain evidence="4">LincolnNE</strain>
    </source>
</reference>
<feature type="transmembrane region" description="Helical" evidence="2">
    <location>
        <begin position="113"/>
        <end position="134"/>
    </location>
</feature>
<accession>A0A6G1SB22</accession>
<name>A0A6G1SB22_9ACAR</name>
<dbReference type="InterPro" id="IPR019336">
    <property type="entry name" value="GPR180/TMEM145_TM"/>
</dbReference>
<dbReference type="Pfam" id="PF10192">
    <property type="entry name" value="GPR180-TMEM145_TM"/>
    <property type="match status" value="1"/>
</dbReference>
<evidence type="ECO:0000259" key="3">
    <source>
        <dbReference type="Pfam" id="PF10192"/>
    </source>
</evidence>
<keyword evidence="2" id="KW-1133">Transmembrane helix</keyword>
<protein>
    <recommendedName>
        <fullName evidence="3">GPR180/TMEM145 transmembrane domain-containing protein</fullName>
    </recommendedName>
</protein>
<proteinExistence type="predicted"/>
<feature type="region of interest" description="Disordered" evidence="1">
    <location>
        <begin position="337"/>
        <end position="368"/>
    </location>
</feature>
<feature type="transmembrane region" description="Helical" evidence="2">
    <location>
        <begin position="78"/>
        <end position="101"/>
    </location>
</feature>
<gene>
    <name evidence="4" type="ORF">g.16697</name>
</gene>
<organism evidence="4">
    <name type="scientific">Aceria tosichella</name>
    <name type="common">wheat curl mite</name>
    <dbReference type="NCBI Taxonomy" id="561515"/>
    <lineage>
        <taxon>Eukaryota</taxon>
        <taxon>Metazoa</taxon>
        <taxon>Ecdysozoa</taxon>
        <taxon>Arthropoda</taxon>
        <taxon>Chelicerata</taxon>
        <taxon>Arachnida</taxon>
        <taxon>Acari</taxon>
        <taxon>Acariformes</taxon>
        <taxon>Trombidiformes</taxon>
        <taxon>Prostigmata</taxon>
        <taxon>Eupodina</taxon>
        <taxon>Eriophyoidea</taxon>
        <taxon>Eriophyidae</taxon>
        <taxon>Eriophyinae</taxon>
        <taxon>Aceriini</taxon>
        <taxon>Aceria</taxon>
    </lineage>
</organism>
<feature type="transmembrane region" description="Helical" evidence="2">
    <location>
        <begin position="255"/>
        <end position="276"/>
    </location>
</feature>
<dbReference type="GO" id="GO:0019236">
    <property type="term" value="P:response to pheromone"/>
    <property type="evidence" value="ECO:0007669"/>
    <property type="project" value="InterPro"/>
</dbReference>
<dbReference type="AlphaFoldDB" id="A0A6G1SB22"/>
<dbReference type="EMBL" id="GGYP01002798">
    <property type="protein sequence ID" value="MDE47569.1"/>
    <property type="molecule type" value="Transcribed_RNA"/>
</dbReference>
<dbReference type="InterPro" id="IPR047831">
    <property type="entry name" value="GPR180/TMEM145"/>
</dbReference>
<evidence type="ECO:0000256" key="2">
    <source>
        <dbReference type="SAM" id="Phobius"/>
    </source>
</evidence>
<feature type="transmembrane region" description="Helical" evidence="2">
    <location>
        <begin position="6"/>
        <end position="25"/>
    </location>
</feature>
<dbReference type="PANTHER" id="PTHR23252">
    <property type="entry name" value="INTIMAL THICKNESS RECEPTOR-RELATED"/>
    <property type="match status" value="1"/>
</dbReference>
<dbReference type="PANTHER" id="PTHR23252:SF43">
    <property type="entry name" value="INTIMAL THICKNESS RELATED RECEPTOR IRP DOMAIN-CONTAINING PROTEIN"/>
    <property type="match status" value="1"/>
</dbReference>
<feature type="transmembrane region" description="Helical" evidence="2">
    <location>
        <begin position="288"/>
        <end position="309"/>
    </location>
</feature>